<evidence type="ECO:0008006" key="3">
    <source>
        <dbReference type="Google" id="ProtNLM"/>
    </source>
</evidence>
<accession>A0A371HE53</accession>
<dbReference type="AlphaFoldDB" id="A0A371HE53"/>
<sequence>MGIQLATMLITNPQIIPRLQNPPNSRHQTCRRSSTIHKTPHYLQDYICNTKYPLSMNYDKLSPIYLCFIFNISDHYEPQYYHQPVKFPMWKKAMQDEIKPLEDNNTWTIKLRGNGSVDRYKARLVAKVYTQQACINLLEMFSPAAKLTIVYMEFPLGYDAKGEHLACRLNKSL</sequence>
<dbReference type="Proteomes" id="UP000257109">
    <property type="component" value="Unassembled WGS sequence"/>
</dbReference>
<keyword evidence="2" id="KW-1185">Reference proteome</keyword>
<dbReference type="OrthoDB" id="7473114at2759"/>
<dbReference type="STRING" id="157652.A0A371HE53"/>
<evidence type="ECO:0000313" key="2">
    <source>
        <dbReference type="Proteomes" id="UP000257109"/>
    </source>
</evidence>
<reference evidence="1" key="1">
    <citation type="submission" date="2018-05" db="EMBL/GenBank/DDBJ databases">
        <title>Draft genome of Mucuna pruriens seed.</title>
        <authorList>
            <person name="Nnadi N.E."/>
            <person name="Vos R."/>
            <person name="Hasami M.H."/>
            <person name="Devisetty U.K."/>
            <person name="Aguiy J.C."/>
        </authorList>
    </citation>
    <scope>NUCLEOTIDE SEQUENCE [LARGE SCALE GENOMIC DNA]</scope>
    <source>
        <strain evidence="1">JCA_2017</strain>
    </source>
</reference>
<proteinExistence type="predicted"/>
<evidence type="ECO:0000313" key="1">
    <source>
        <dbReference type="EMBL" id="RDY01052.1"/>
    </source>
</evidence>
<dbReference type="EMBL" id="QJKJ01002849">
    <property type="protein sequence ID" value="RDY01052.1"/>
    <property type="molecule type" value="Genomic_DNA"/>
</dbReference>
<protein>
    <recommendedName>
        <fullName evidence="3">Reverse transcriptase Ty1/copia-type domain-containing protein</fullName>
    </recommendedName>
</protein>
<name>A0A371HE53_MUCPR</name>
<organism evidence="1 2">
    <name type="scientific">Mucuna pruriens</name>
    <name type="common">Velvet bean</name>
    <name type="synonym">Dolichos pruriens</name>
    <dbReference type="NCBI Taxonomy" id="157652"/>
    <lineage>
        <taxon>Eukaryota</taxon>
        <taxon>Viridiplantae</taxon>
        <taxon>Streptophyta</taxon>
        <taxon>Embryophyta</taxon>
        <taxon>Tracheophyta</taxon>
        <taxon>Spermatophyta</taxon>
        <taxon>Magnoliopsida</taxon>
        <taxon>eudicotyledons</taxon>
        <taxon>Gunneridae</taxon>
        <taxon>Pentapetalae</taxon>
        <taxon>rosids</taxon>
        <taxon>fabids</taxon>
        <taxon>Fabales</taxon>
        <taxon>Fabaceae</taxon>
        <taxon>Papilionoideae</taxon>
        <taxon>50 kb inversion clade</taxon>
        <taxon>NPAAA clade</taxon>
        <taxon>indigoferoid/millettioid clade</taxon>
        <taxon>Phaseoleae</taxon>
        <taxon>Mucuna</taxon>
    </lineage>
</organism>
<comment type="caution">
    <text evidence="1">The sequence shown here is derived from an EMBL/GenBank/DDBJ whole genome shotgun (WGS) entry which is preliminary data.</text>
</comment>
<feature type="non-terminal residue" evidence="1">
    <location>
        <position position="1"/>
    </location>
</feature>
<gene>
    <name evidence="1" type="ORF">CR513_15671</name>
</gene>